<dbReference type="EMBL" id="CQEM01000033">
    <property type="protein sequence ID" value="CNL91979.1"/>
    <property type="molecule type" value="Genomic_DNA"/>
</dbReference>
<protein>
    <submittedName>
        <fullName evidence="1">Uncharacterized protein</fullName>
    </submittedName>
</protein>
<gene>
    <name evidence="1" type="ORF">ERS008460_04102</name>
</gene>
<dbReference type="AlphaFoldDB" id="A0A0T9V0M4"/>
<organism evidence="1 2">
    <name type="scientific">Yersinia aleksiciae</name>
    <dbReference type="NCBI Taxonomy" id="263819"/>
    <lineage>
        <taxon>Bacteria</taxon>
        <taxon>Pseudomonadati</taxon>
        <taxon>Pseudomonadota</taxon>
        <taxon>Gammaproteobacteria</taxon>
        <taxon>Enterobacterales</taxon>
        <taxon>Yersiniaceae</taxon>
        <taxon>Yersinia</taxon>
    </lineage>
</organism>
<evidence type="ECO:0000313" key="2">
    <source>
        <dbReference type="Proteomes" id="UP000040088"/>
    </source>
</evidence>
<reference evidence="2" key="1">
    <citation type="submission" date="2015-03" db="EMBL/GenBank/DDBJ databases">
        <authorList>
            <consortium name="Pathogen Informatics"/>
        </authorList>
    </citation>
    <scope>NUCLEOTIDE SEQUENCE [LARGE SCALE GENOMIC DNA]</scope>
    <source>
        <strain evidence="2">IP27925</strain>
    </source>
</reference>
<proteinExistence type="predicted"/>
<sequence length="68" mass="7703">MINGIIFGVAVCALIWASYRLGWESAHQTVATECQRLGKFYVGRKTYHCTVIEDKADEADKPDPDRTR</sequence>
<name>A0A0T9V0M4_YERAE</name>
<dbReference type="RefSeq" id="WP_050077690.1">
    <property type="nucleotide sequence ID" value="NZ_CQEM01000033.1"/>
</dbReference>
<accession>A0A0T9V0M4</accession>
<dbReference type="Proteomes" id="UP000040088">
    <property type="component" value="Unassembled WGS sequence"/>
</dbReference>
<evidence type="ECO:0000313" key="1">
    <source>
        <dbReference type="EMBL" id="CNL91979.1"/>
    </source>
</evidence>